<feature type="compositionally biased region" description="Basic residues" evidence="1">
    <location>
        <begin position="76"/>
        <end position="87"/>
    </location>
</feature>
<dbReference type="RefSeq" id="WP_189059587.1">
    <property type="nucleotide sequence ID" value="NZ_BMMK01000018.1"/>
</dbReference>
<organism evidence="2 3">
    <name type="scientific">Longimycelium tulufanense</name>
    <dbReference type="NCBI Taxonomy" id="907463"/>
    <lineage>
        <taxon>Bacteria</taxon>
        <taxon>Bacillati</taxon>
        <taxon>Actinomycetota</taxon>
        <taxon>Actinomycetes</taxon>
        <taxon>Pseudonocardiales</taxon>
        <taxon>Pseudonocardiaceae</taxon>
        <taxon>Longimycelium</taxon>
    </lineage>
</organism>
<reference evidence="2" key="2">
    <citation type="submission" date="2020-09" db="EMBL/GenBank/DDBJ databases">
        <authorList>
            <person name="Sun Q."/>
            <person name="Zhou Y."/>
        </authorList>
    </citation>
    <scope>NUCLEOTIDE SEQUENCE</scope>
    <source>
        <strain evidence="2">CGMCC 4.5737</strain>
    </source>
</reference>
<evidence type="ECO:0000256" key="1">
    <source>
        <dbReference type="SAM" id="MobiDB-lite"/>
    </source>
</evidence>
<feature type="compositionally biased region" description="Basic and acidic residues" evidence="1">
    <location>
        <begin position="65"/>
        <end position="75"/>
    </location>
</feature>
<sequence length="87" mass="9905">MPRYTVQHAYRAEHNGRRYGPWQPDTEVDLEAEEAEWVNRDSPDTLAPVAPSPPPAPEVEPEPDEPVRAKPAGRDRQHRGGTNRGRW</sequence>
<proteinExistence type="predicted"/>
<accession>A0A8J3CG68</accession>
<evidence type="ECO:0000313" key="2">
    <source>
        <dbReference type="EMBL" id="GGM64113.1"/>
    </source>
</evidence>
<keyword evidence="3" id="KW-1185">Reference proteome</keyword>
<protein>
    <submittedName>
        <fullName evidence="2">Uncharacterized protein</fullName>
    </submittedName>
</protein>
<evidence type="ECO:0000313" key="3">
    <source>
        <dbReference type="Proteomes" id="UP000637578"/>
    </source>
</evidence>
<name>A0A8J3CG68_9PSEU</name>
<feature type="region of interest" description="Disordered" evidence="1">
    <location>
        <begin position="36"/>
        <end position="87"/>
    </location>
</feature>
<reference evidence="2" key="1">
    <citation type="journal article" date="2014" name="Int. J. Syst. Evol. Microbiol.">
        <title>Complete genome sequence of Corynebacterium casei LMG S-19264T (=DSM 44701T), isolated from a smear-ripened cheese.</title>
        <authorList>
            <consortium name="US DOE Joint Genome Institute (JGI-PGF)"/>
            <person name="Walter F."/>
            <person name="Albersmeier A."/>
            <person name="Kalinowski J."/>
            <person name="Ruckert C."/>
        </authorList>
    </citation>
    <scope>NUCLEOTIDE SEQUENCE</scope>
    <source>
        <strain evidence="2">CGMCC 4.5737</strain>
    </source>
</reference>
<comment type="caution">
    <text evidence="2">The sequence shown here is derived from an EMBL/GenBank/DDBJ whole genome shotgun (WGS) entry which is preliminary data.</text>
</comment>
<dbReference type="EMBL" id="BMMK01000018">
    <property type="protein sequence ID" value="GGM64113.1"/>
    <property type="molecule type" value="Genomic_DNA"/>
</dbReference>
<dbReference type="AlphaFoldDB" id="A0A8J3CG68"/>
<gene>
    <name evidence="2" type="ORF">GCM10012275_38320</name>
</gene>
<dbReference type="Proteomes" id="UP000637578">
    <property type="component" value="Unassembled WGS sequence"/>
</dbReference>